<feature type="non-terminal residue" evidence="1">
    <location>
        <position position="1"/>
    </location>
</feature>
<dbReference type="Proteomes" id="UP000008983">
    <property type="component" value="Unassembled WGS sequence"/>
</dbReference>
<sequence length="104" mass="12349">KVLIIISVKQISKRFANFLKVTCLEHHISLQKFPYNNFIIIQTTTNHYTINPFSKNSNIFKLHIFPTLLKNNIQFEIINNQISFNRNSYYQIAKSRMIFDSIEP</sequence>
<dbReference type="EMBL" id="GL983595">
    <property type="protein sequence ID" value="EGR32705.1"/>
    <property type="molecule type" value="Genomic_DNA"/>
</dbReference>
<reference evidence="1 2" key="1">
    <citation type="submission" date="2011-07" db="EMBL/GenBank/DDBJ databases">
        <authorList>
            <person name="Coyne R."/>
            <person name="Brami D."/>
            <person name="Johnson J."/>
            <person name="Hostetler J."/>
            <person name="Hannick L."/>
            <person name="Clark T."/>
            <person name="Cassidy-Hanley D."/>
            <person name="Inman J."/>
        </authorList>
    </citation>
    <scope>NUCLEOTIDE SEQUENCE [LARGE SCALE GENOMIC DNA]</scope>
    <source>
        <strain evidence="1 2">G5</strain>
    </source>
</reference>
<gene>
    <name evidence="1" type="ORF">IMG5_073380</name>
</gene>
<accession>G0QPZ8</accession>
<evidence type="ECO:0000313" key="2">
    <source>
        <dbReference type="Proteomes" id="UP000008983"/>
    </source>
</evidence>
<name>G0QPZ8_ICHMU</name>
<evidence type="ECO:0000313" key="1">
    <source>
        <dbReference type="EMBL" id="EGR32705.1"/>
    </source>
</evidence>
<dbReference type="GeneID" id="14908870"/>
<dbReference type="AlphaFoldDB" id="G0QPZ8"/>
<keyword evidence="2" id="KW-1185">Reference proteome</keyword>
<dbReference type="RefSeq" id="XP_004036691.1">
    <property type="nucleotide sequence ID" value="XM_004036643.1"/>
</dbReference>
<dbReference type="InParanoid" id="G0QPZ8"/>
<proteinExistence type="predicted"/>
<protein>
    <submittedName>
        <fullName evidence="1">Uncharacterized protein</fullName>
    </submittedName>
</protein>
<organism evidence="1 2">
    <name type="scientific">Ichthyophthirius multifiliis</name>
    <name type="common">White spot disease agent</name>
    <name type="synonym">Ich</name>
    <dbReference type="NCBI Taxonomy" id="5932"/>
    <lineage>
        <taxon>Eukaryota</taxon>
        <taxon>Sar</taxon>
        <taxon>Alveolata</taxon>
        <taxon>Ciliophora</taxon>
        <taxon>Intramacronucleata</taxon>
        <taxon>Oligohymenophorea</taxon>
        <taxon>Hymenostomatida</taxon>
        <taxon>Ophryoglenina</taxon>
        <taxon>Ichthyophthirius</taxon>
    </lineage>
</organism>